<accession>C5G0S8</accession>
<feature type="compositionally biased region" description="Polar residues" evidence="2">
    <location>
        <begin position="260"/>
        <end position="269"/>
    </location>
</feature>
<evidence type="ECO:0000313" key="4">
    <source>
        <dbReference type="Proteomes" id="UP000002035"/>
    </source>
</evidence>
<dbReference type="RefSeq" id="XP_002842719.1">
    <property type="nucleotide sequence ID" value="XM_002842673.1"/>
</dbReference>
<gene>
    <name evidence="3" type="ORF">MCYG_08550</name>
</gene>
<name>C5G0S8_ARTOC</name>
<dbReference type="Proteomes" id="UP000002035">
    <property type="component" value="Unassembled WGS sequence"/>
</dbReference>
<sequence length="405" mass="45278">MASESGTSSEPAATQFRLSLASGAEVHHLALELMTKQQSLLTSQEECADLKSLLATERELTNNQDASVTSLQEQLRALLSTNEALQAKVSAQSLELQKAAQVPAPVKAPVDTPVEAPVKTVATRPAKYDEVRPDNHHTALLKRQLKRARRHRRTLIAGNAKCHEQLSAQESAIEEAGMALAAQLEAVSQLTARNEAQLRSLAAMEMENNERDAEVADFEKQHDAFVADLKRRLSDQTAVVENLWSQAREKDATIAELQGKLNSQGSGSQKPDHASKDRDMDCELMVVESMYDALIAEKDQEIKDLADEKESLRKRLEQRAKEFDLQRAEFLKQANTIEKLRRRLRPREGQQQPSREGQSSREGQPSRDQPESSRATRSSRPSRPSRASRDAPLRQRSNGEDQRER</sequence>
<dbReference type="HOGENOM" id="CLU_679669_0_0_1"/>
<reference evidence="4" key="1">
    <citation type="journal article" date="2012" name="MBio">
        <title>Comparative genome analysis of Trichophyton rubrum and related dermatophytes reveals candidate genes involved in infection.</title>
        <authorList>
            <person name="Martinez D.A."/>
            <person name="Oliver B.G."/>
            <person name="Graeser Y."/>
            <person name="Goldberg J.M."/>
            <person name="Li W."/>
            <person name="Martinez-Rossi N.M."/>
            <person name="Monod M."/>
            <person name="Shelest E."/>
            <person name="Barton R.C."/>
            <person name="Birch E."/>
            <person name="Brakhage A.A."/>
            <person name="Chen Z."/>
            <person name="Gurr S.J."/>
            <person name="Heiman D."/>
            <person name="Heitman J."/>
            <person name="Kosti I."/>
            <person name="Rossi A."/>
            <person name="Saif S."/>
            <person name="Samalova M."/>
            <person name="Saunders C.W."/>
            <person name="Shea T."/>
            <person name="Summerbell R.C."/>
            <person name="Xu J."/>
            <person name="Young S."/>
            <person name="Zeng Q."/>
            <person name="Birren B.W."/>
            <person name="Cuomo C.A."/>
            <person name="White T.C."/>
        </authorList>
    </citation>
    <scope>NUCLEOTIDE SEQUENCE [LARGE SCALE GENOMIC DNA]</scope>
    <source>
        <strain evidence="4">ATCC MYA-4605 / CBS 113480</strain>
    </source>
</reference>
<feature type="compositionally biased region" description="Low complexity" evidence="2">
    <location>
        <begin position="372"/>
        <end position="385"/>
    </location>
</feature>
<feature type="compositionally biased region" description="Basic and acidic residues" evidence="2">
    <location>
        <begin position="387"/>
        <end position="405"/>
    </location>
</feature>
<keyword evidence="1" id="KW-0175">Coiled coil</keyword>
<dbReference type="eggNOG" id="ENOG502RS3G">
    <property type="taxonomic scope" value="Eukaryota"/>
</dbReference>
<dbReference type="EMBL" id="DS995709">
    <property type="protein sequence ID" value="EEQ35731.1"/>
    <property type="molecule type" value="Genomic_DNA"/>
</dbReference>
<feature type="region of interest" description="Disordered" evidence="2">
    <location>
        <begin position="259"/>
        <end position="278"/>
    </location>
</feature>
<feature type="compositionally biased region" description="Polar residues" evidence="2">
    <location>
        <begin position="349"/>
        <end position="363"/>
    </location>
</feature>
<evidence type="ECO:0000256" key="1">
    <source>
        <dbReference type="SAM" id="Coils"/>
    </source>
</evidence>
<evidence type="ECO:0000313" key="3">
    <source>
        <dbReference type="EMBL" id="EEQ35731.1"/>
    </source>
</evidence>
<dbReference type="AlphaFoldDB" id="C5G0S8"/>
<feature type="coiled-coil region" evidence="1">
    <location>
        <begin position="295"/>
        <end position="333"/>
    </location>
</feature>
<dbReference type="STRING" id="554155.C5G0S8"/>
<organism evidence="3 4">
    <name type="scientific">Arthroderma otae (strain ATCC MYA-4605 / CBS 113480)</name>
    <name type="common">Microsporum canis</name>
    <dbReference type="NCBI Taxonomy" id="554155"/>
    <lineage>
        <taxon>Eukaryota</taxon>
        <taxon>Fungi</taxon>
        <taxon>Dikarya</taxon>
        <taxon>Ascomycota</taxon>
        <taxon>Pezizomycotina</taxon>
        <taxon>Eurotiomycetes</taxon>
        <taxon>Eurotiomycetidae</taxon>
        <taxon>Onygenales</taxon>
        <taxon>Arthrodermataceae</taxon>
        <taxon>Microsporum</taxon>
    </lineage>
</organism>
<dbReference type="OrthoDB" id="4173944at2759"/>
<keyword evidence="4" id="KW-1185">Reference proteome</keyword>
<dbReference type="GeneID" id="9223935"/>
<dbReference type="VEuPathDB" id="FungiDB:MCYG_08550"/>
<protein>
    <submittedName>
        <fullName evidence="3">Uncharacterized protein</fullName>
    </submittedName>
</protein>
<feature type="region of interest" description="Disordered" evidence="2">
    <location>
        <begin position="338"/>
        <end position="405"/>
    </location>
</feature>
<evidence type="ECO:0000256" key="2">
    <source>
        <dbReference type="SAM" id="MobiDB-lite"/>
    </source>
</evidence>
<proteinExistence type="predicted"/>